<dbReference type="OrthoDB" id="329835at2759"/>
<keyword evidence="1" id="KW-0808">Transferase</keyword>
<protein>
    <submittedName>
        <fullName evidence="1">S-adenosyl-L-methionine-dependent methyltransferase</fullName>
    </submittedName>
</protein>
<dbReference type="Gene3D" id="3.40.50.150">
    <property type="entry name" value="Vaccinia Virus protein VP39"/>
    <property type="match status" value="1"/>
</dbReference>
<proteinExistence type="predicted"/>
<sequence length="140" mass="16010">FTHTFTDVSIALVTSARKRFGTLYGNHERQSNVEFTILDVEKPPPANVLQSYYLIISSSCIHATQNLGQACANIDKLLGRDGGILCVLELTRPLGWLDCVFGLLDSWWRFDNDRTYPFCSEHKWKSMLLDAGFYQVDWTE</sequence>
<comment type="caution">
    <text evidence="1">The sequence shown here is derived from an EMBL/GenBank/DDBJ whole genome shotgun (WGS) entry which is preliminary data.</text>
</comment>
<keyword evidence="2" id="KW-1185">Reference proteome</keyword>
<dbReference type="EMBL" id="JAGPXF010000008">
    <property type="protein sequence ID" value="KAH7233723.1"/>
    <property type="molecule type" value="Genomic_DNA"/>
</dbReference>
<evidence type="ECO:0000313" key="1">
    <source>
        <dbReference type="EMBL" id="KAH7233723.1"/>
    </source>
</evidence>
<reference evidence="1" key="1">
    <citation type="journal article" date="2021" name="Nat. Commun.">
        <title>Genetic determinants of endophytism in the Arabidopsis root mycobiome.</title>
        <authorList>
            <person name="Mesny F."/>
            <person name="Miyauchi S."/>
            <person name="Thiergart T."/>
            <person name="Pickel B."/>
            <person name="Atanasova L."/>
            <person name="Karlsson M."/>
            <person name="Huettel B."/>
            <person name="Barry K.W."/>
            <person name="Haridas S."/>
            <person name="Chen C."/>
            <person name="Bauer D."/>
            <person name="Andreopoulos W."/>
            <person name="Pangilinan J."/>
            <person name="LaButti K."/>
            <person name="Riley R."/>
            <person name="Lipzen A."/>
            <person name="Clum A."/>
            <person name="Drula E."/>
            <person name="Henrissat B."/>
            <person name="Kohler A."/>
            <person name="Grigoriev I.V."/>
            <person name="Martin F.M."/>
            <person name="Hacquard S."/>
        </authorList>
    </citation>
    <scope>NUCLEOTIDE SEQUENCE</scope>
    <source>
        <strain evidence="1">MPI-SDFR-AT-0068</strain>
    </source>
</reference>
<keyword evidence="1" id="KW-0489">Methyltransferase</keyword>
<organism evidence="1 2">
    <name type="scientific">Fusarium tricinctum</name>
    <dbReference type="NCBI Taxonomy" id="61284"/>
    <lineage>
        <taxon>Eukaryota</taxon>
        <taxon>Fungi</taxon>
        <taxon>Dikarya</taxon>
        <taxon>Ascomycota</taxon>
        <taxon>Pezizomycotina</taxon>
        <taxon>Sordariomycetes</taxon>
        <taxon>Hypocreomycetidae</taxon>
        <taxon>Hypocreales</taxon>
        <taxon>Nectriaceae</taxon>
        <taxon>Fusarium</taxon>
        <taxon>Fusarium tricinctum species complex</taxon>
    </lineage>
</organism>
<dbReference type="GO" id="GO:0008168">
    <property type="term" value="F:methyltransferase activity"/>
    <property type="evidence" value="ECO:0007669"/>
    <property type="project" value="UniProtKB-KW"/>
</dbReference>
<dbReference type="SUPFAM" id="SSF53335">
    <property type="entry name" value="S-adenosyl-L-methionine-dependent methyltransferases"/>
    <property type="match status" value="1"/>
</dbReference>
<name>A0A8K0RMA3_9HYPO</name>
<dbReference type="GO" id="GO:0032259">
    <property type="term" value="P:methylation"/>
    <property type="evidence" value="ECO:0007669"/>
    <property type="project" value="UniProtKB-KW"/>
</dbReference>
<feature type="non-terminal residue" evidence="1">
    <location>
        <position position="1"/>
    </location>
</feature>
<dbReference type="Proteomes" id="UP000813427">
    <property type="component" value="Unassembled WGS sequence"/>
</dbReference>
<dbReference type="AlphaFoldDB" id="A0A8K0RMA3"/>
<accession>A0A8K0RMA3</accession>
<evidence type="ECO:0000313" key="2">
    <source>
        <dbReference type="Proteomes" id="UP000813427"/>
    </source>
</evidence>
<gene>
    <name evidence="1" type="ORF">BKA59DRAFT_368480</name>
</gene>
<dbReference type="InterPro" id="IPR029063">
    <property type="entry name" value="SAM-dependent_MTases_sf"/>
</dbReference>
<feature type="non-terminal residue" evidence="1">
    <location>
        <position position="140"/>
    </location>
</feature>